<reference evidence="3" key="1">
    <citation type="journal article" date="2019" name="Int. J. Syst. Evol. Microbiol.">
        <title>The Global Catalogue of Microorganisms (GCM) 10K type strain sequencing project: providing services to taxonomists for standard genome sequencing and annotation.</title>
        <authorList>
            <consortium name="The Broad Institute Genomics Platform"/>
            <consortium name="The Broad Institute Genome Sequencing Center for Infectious Disease"/>
            <person name="Wu L."/>
            <person name="Ma J."/>
        </authorList>
    </citation>
    <scope>NUCLEOTIDE SEQUENCE [LARGE SCALE GENOMIC DNA]</scope>
    <source>
        <strain evidence="3">CCM 7043</strain>
    </source>
</reference>
<organism evidence="2 3">
    <name type="scientific">Pseudonocardia yunnanensis</name>
    <dbReference type="NCBI Taxonomy" id="58107"/>
    <lineage>
        <taxon>Bacteria</taxon>
        <taxon>Bacillati</taxon>
        <taxon>Actinomycetota</taxon>
        <taxon>Actinomycetes</taxon>
        <taxon>Pseudonocardiales</taxon>
        <taxon>Pseudonocardiaceae</taxon>
        <taxon>Pseudonocardia</taxon>
    </lineage>
</organism>
<dbReference type="Pfam" id="PF05368">
    <property type="entry name" value="NmrA"/>
    <property type="match status" value="1"/>
</dbReference>
<dbReference type="Gene3D" id="3.90.25.10">
    <property type="entry name" value="UDP-galactose 4-epimerase, domain 1"/>
    <property type="match status" value="1"/>
</dbReference>
<keyword evidence="3" id="KW-1185">Reference proteome</keyword>
<feature type="domain" description="NmrA-like" evidence="1">
    <location>
        <begin position="3"/>
        <end position="278"/>
    </location>
</feature>
<dbReference type="InterPro" id="IPR008030">
    <property type="entry name" value="NmrA-like"/>
</dbReference>
<protein>
    <submittedName>
        <fullName evidence="2">NmrA family NAD(P)-binding protein</fullName>
    </submittedName>
</protein>
<dbReference type="Proteomes" id="UP001597114">
    <property type="component" value="Unassembled WGS sequence"/>
</dbReference>
<dbReference type="PANTHER" id="PTHR43162:SF1">
    <property type="entry name" value="PRESTALK A DIFFERENTIATION PROTEIN A"/>
    <property type="match status" value="1"/>
</dbReference>
<dbReference type="Gene3D" id="3.40.50.720">
    <property type="entry name" value="NAD(P)-binding Rossmann-like Domain"/>
    <property type="match status" value="1"/>
</dbReference>
<accession>A0ABW4F3F3</accession>
<name>A0ABW4F3F3_9PSEU</name>
<dbReference type="PANTHER" id="PTHR43162">
    <property type="match status" value="1"/>
</dbReference>
<gene>
    <name evidence="2" type="ORF">ACFSJD_25030</name>
</gene>
<evidence type="ECO:0000313" key="2">
    <source>
        <dbReference type="EMBL" id="MFD1520784.1"/>
    </source>
</evidence>
<dbReference type="RefSeq" id="WP_344724407.1">
    <property type="nucleotide sequence ID" value="NZ_BAAAUS010000024.1"/>
</dbReference>
<dbReference type="EMBL" id="JBHUCO010000030">
    <property type="protein sequence ID" value="MFD1520784.1"/>
    <property type="molecule type" value="Genomic_DNA"/>
</dbReference>
<dbReference type="InterPro" id="IPR051604">
    <property type="entry name" value="Ergot_Alk_Oxidoreductase"/>
</dbReference>
<proteinExistence type="predicted"/>
<dbReference type="InterPro" id="IPR036291">
    <property type="entry name" value="NAD(P)-bd_dom_sf"/>
</dbReference>
<evidence type="ECO:0000259" key="1">
    <source>
        <dbReference type="Pfam" id="PF05368"/>
    </source>
</evidence>
<dbReference type="SUPFAM" id="SSF51735">
    <property type="entry name" value="NAD(P)-binding Rossmann-fold domains"/>
    <property type="match status" value="1"/>
</dbReference>
<sequence length="320" mass="35356">MSVLVIGSTGIVGPHVVRALRARGVCTRVFTRDPQRALRLFPDGVDIRCCTPHLQSSLLDAADGLDAAFLLTPHDPRSADIQLEMIRVLRRTGVRIVKVSGTTAAVTPDGPEATRRHWEVEQVLTHSGQPFVILQPCTFMQFLIDRIVLPILRDTGKIIDPLGPAGINYVDVRDIGECGAEALTDPRWAGQTLALTGPRAVTFDEIAEQVGARIGRTVETVQLNPWEVRRQFQKRGMAWWEADHFRELFGLFRQGLAESVSPDVDRLIGRQPIGLDDYLRTHPAFESADTIAAWRDAEAWPTDGGAIHSVGREHGRGQMA</sequence>
<comment type="caution">
    <text evidence="2">The sequence shown here is derived from an EMBL/GenBank/DDBJ whole genome shotgun (WGS) entry which is preliminary data.</text>
</comment>
<evidence type="ECO:0000313" key="3">
    <source>
        <dbReference type="Proteomes" id="UP001597114"/>
    </source>
</evidence>